<feature type="domain" description="ATP-grasp" evidence="2">
    <location>
        <begin position="15"/>
        <end position="253"/>
    </location>
</feature>
<keyword evidence="4" id="KW-1185">Reference proteome</keyword>
<gene>
    <name evidence="3" type="ORF">SAMN04488108_1424</name>
</gene>
<sequence length="298" mass="34456">MPFGGMAMTPKSVIYELLPNEYIPKTALILEGEDPIEKVKILGLSYPIIAKPNHGLKGLGVQTISNDQELINYSKTFNLPYLIQEKIPHSNEVGIFYCRYPKTDKGFISGVVQKNFMKIQGDGNHTLEQLIRANPRFNFQIERLRNLWRERWAEVIPEEEEITLLEVGSHTRGAEFINISHLIDERLSSKIEEIASRIPGFYYGRFDVLFRDFESLKDGENFKIIELNGAMSEPTHMYDPSNSLWNAWKEILKHWRIMSEIAVQNKGVPIQKTPFRKGLGLFFENLNLEKQLKKQLSD</sequence>
<accession>A0A1M7Z9F3</accession>
<name>A0A1M7Z9F3_9BACT</name>
<reference evidence="4" key="1">
    <citation type="submission" date="2016-12" db="EMBL/GenBank/DDBJ databases">
        <authorList>
            <person name="Varghese N."/>
            <person name="Submissions S."/>
        </authorList>
    </citation>
    <scope>NUCLEOTIDE SEQUENCE [LARGE SCALE GENOMIC DNA]</scope>
    <source>
        <strain evidence="4">DSM 25035</strain>
    </source>
</reference>
<keyword evidence="1" id="KW-0067">ATP-binding</keyword>
<evidence type="ECO:0000259" key="2">
    <source>
        <dbReference type="PROSITE" id="PS50975"/>
    </source>
</evidence>
<keyword evidence="1" id="KW-0547">Nucleotide-binding</keyword>
<dbReference type="AlphaFoldDB" id="A0A1M7Z9F3"/>
<proteinExistence type="predicted"/>
<dbReference type="PROSITE" id="PS50975">
    <property type="entry name" value="ATP_GRASP"/>
    <property type="match status" value="1"/>
</dbReference>
<evidence type="ECO:0000313" key="4">
    <source>
        <dbReference type="Proteomes" id="UP000184609"/>
    </source>
</evidence>
<dbReference type="InterPro" id="IPR011761">
    <property type="entry name" value="ATP-grasp"/>
</dbReference>
<dbReference type="GO" id="GO:0046872">
    <property type="term" value="F:metal ion binding"/>
    <property type="evidence" value="ECO:0007669"/>
    <property type="project" value="InterPro"/>
</dbReference>
<dbReference type="SUPFAM" id="SSF56059">
    <property type="entry name" value="Glutathione synthetase ATP-binding domain-like"/>
    <property type="match status" value="1"/>
</dbReference>
<dbReference type="EMBL" id="FRXN01000002">
    <property type="protein sequence ID" value="SHO61563.1"/>
    <property type="molecule type" value="Genomic_DNA"/>
</dbReference>
<dbReference type="Proteomes" id="UP000184609">
    <property type="component" value="Unassembled WGS sequence"/>
</dbReference>
<dbReference type="GO" id="GO:0005524">
    <property type="term" value="F:ATP binding"/>
    <property type="evidence" value="ECO:0007669"/>
    <property type="project" value="UniProtKB-UniRule"/>
</dbReference>
<evidence type="ECO:0000313" key="3">
    <source>
        <dbReference type="EMBL" id="SHO61563.1"/>
    </source>
</evidence>
<organism evidence="3 4">
    <name type="scientific">Algoriphagus zhangzhouensis</name>
    <dbReference type="NCBI Taxonomy" id="1073327"/>
    <lineage>
        <taxon>Bacteria</taxon>
        <taxon>Pseudomonadati</taxon>
        <taxon>Bacteroidota</taxon>
        <taxon>Cytophagia</taxon>
        <taxon>Cytophagales</taxon>
        <taxon>Cyclobacteriaceae</taxon>
        <taxon>Algoriphagus</taxon>
    </lineage>
</organism>
<protein>
    <recommendedName>
        <fullName evidence="2">ATP-grasp domain-containing protein</fullName>
    </recommendedName>
</protein>
<evidence type="ECO:0000256" key="1">
    <source>
        <dbReference type="PROSITE-ProRule" id="PRU00409"/>
    </source>
</evidence>